<sequence>MVETFPLEVVDLVIRRLNLNNRAERRAIGHCGLVCLDWCRSSRLHLFSEVTLSDSNIPAFLEVIANSAYPIRTFVRRLCLALARPGANLDQLIGRLGPLPAVTALRCLLHPKLVFLDHITRLASICPALTHLTLANPEFSYRYEQSELPPRYLTQNPLPMHFALDAIQRFPSLTYLALHHVELHHSEGAMYRFPIQLKTLDLQLHRSFLEEFFKNTLYMNTIPVFSSLYLLGVSPTPDTFTGKYLCYVGDRLRRLRLDMRSLHLSGTCVEVLQFCTGLRDLDLQAVALSPDTLLSQILPSLHCPNLTHITFADSHEFGGGYYSRDLFRLWGQVDDVLATNQFRGLLRFSIVSRSALVERIPEFMPRSRARRILQVATSERRS</sequence>
<evidence type="ECO:0008006" key="3">
    <source>
        <dbReference type="Google" id="ProtNLM"/>
    </source>
</evidence>
<dbReference type="AlphaFoldDB" id="A0AAD7IH69"/>
<dbReference type="Gene3D" id="3.80.10.10">
    <property type="entry name" value="Ribonuclease Inhibitor"/>
    <property type="match status" value="1"/>
</dbReference>
<gene>
    <name evidence="1" type="ORF">B0H16DRAFT_1562642</name>
</gene>
<dbReference type="Proteomes" id="UP001215598">
    <property type="component" value="Unassembled WGS sequence"/>
</dbReference>
<proteinExistence type="predicted"/>
<name>A0AAD7IH69_9AGAR</name>
<keyword evidence="2" id="KW-1185">Reference proteome</keyword>
<evidence type="ECO:0000313" key="2">
    <source>
        <dbReference type="Proteomes" id="UP001215598"/>
    </source>
</evidence>
<evidence type="ECO:0000313" key="1">
    <source>
        <dbReference type="EMBL" id="KAJ7742874.1"/>
    </source>
</evidence>
<organism evidence="1 2">
    <name type="scientific">Mycena metata</name>
    <dbReference type="NCBI Taxonomy" id="1033252"/>
    <lineage>
        <taxon>Eukaryota</taxon>
        <taxon>Fungi</taxon>
        <taxon>Dikarya</taxon>
        <taxon>Basidiomycota</taxon>
        <taxon>Agaricomycotina</taxon>
        <taxon>Agaricomycetes</taxon>
        <taxon>Agaricomycetidae</taxon>
        <taxon>Agaricales</taxon>
        <taxon>Marasmiineae</taxon>
        <taxon>Mycenaceae</taxon>
        <taxon>Mycena</taxon>
    </lineage>
</organism>
<comment type="caution">
    <text evidence="1">The sequence shown here is derived from an EMBL/GenBank/DDBJ whole genome shotgun (WGS) entry which is preliminary data.</text>
</comment>
<dbReference type="SUPFAM" id="SSF52047">
    <property type="entry name" value="RNI-like"/>
    <property type="match status" value="1"/>
</dbReference>
<dbReference type="InterPro" id="IPR032675">
    <property type="entry name" value="LRR_dom_sf"/>
</dbReference>
<dbReference type="EMBL" id="JARKIB010000093">
    <property type="protein sequence ID" value="KAJ7742874.1"/>
    <property type="molecule type" value="Genomic_DNA"/>
</dbReference>
<protein>
    <recommendedName>
        <fullName evidence="3">F-box domain-containing protein</fullName>
    </recommendedName>
</protein>
<accession>A0AAD7IH69</accession>
<reference evidence="1" key="1">
    <citation type="submission" date="2023-03" db="EMBL/GenBank/DDBJ databases">
        <title>Massive genome expansion in bonnet fungi (Mycena s.s.) driven by repeated elements and novel gene families across ecological guilds.</title>
        <authorList>
            <consortium name="Lawrence Berkeley National Laboratory"/>
            <person name="Harder C.B."/>
            <person name="Miyauchi S."/>
            <person name="Viragh M."/>
            <person name="Kuo A."/>
            <person name="Thoen E."/>
            <person name="Andreopoulos B."/>
            <person name="Lu D."/>
            <person name="Skrede I."/>
            <person name="Drula E."/>
            <person name="Henrissat B."/>
            <person name="Morin E."/>
            <person name="Kohler A."/>
            <person name="Barry K."/>
            <person name="LaButti K."/>
            <person name="Morin E."/>
            <person name="Salamov A."/>
            <person name="Lipzen A."/>
            <person name="Mereny Z."/>
            <person name="Hegedus B."/>
            <person name="Baldrian P."/>
            <person name="Stursova M."/>
            <person name="Weitz H."/>
            <person name="Taylor A."/>
            <person name="Grigoriev I.V."/>
            <person name="Nagy L.G."/>
            <person name="Martin F."/>
            <person name="Kauserud H."/>
        </authorList>
    </citation>
    <scope>NUCLEOTIDE SEQUENCE</scope>
    <source>
        <strain evidence="1">CBHHK182m</strain>
    </source>
</reference>